<dbReference type="RefSeq" id="WP_176160577.1">
    <property type="nucleotide sequence ID" value="NZ_CP054929.1"/>
</dbReference>
<reference evidence="2 3" key="1">
    <citation type="submission" date="2020-06" db="EMBL/GenBank/DDBJ databases">
        <title>Genome mining for natural products.</title>
        <authorList>
            <person name="Zhang B."/>
            <person name="Shi J."/>
            <person name="Ge H."/>
        </authorList>
    </citation>
    <scope>NUCLEOTIDE SEQUENCE [LARGE SCALE GENOMIC DNA]</scope>
    <source>
        <strain evidence="2 3">NA00687</strain>
    </source>
</reference>
<keyword evidence="1" id="KW-0812">Transmembrane</keyword>
<dbReference type="Proteomes" id="UP000509303">
    <property type="component" value="Chromosome"/>
</dbReference>
<keyword evidence="3" id="KW-1185">Reference proteome</keyword>
<accession>A0A7H8N323</accession>
<name>A0A7H8N323_9ACTN</name>
<sequence>MATNSTQDVCDHRTLEVCLLLSTSMVVGLVCGLVLALLGTAPGAAVAGGAGALAGAFGLGMSALTYIKRQGN</sequence>
<proteinExistence type="predicted"/>
<protein>
    <submittedName>
        <fullName evidence="2">Uncharacterized protein</fullName>
    </submittedName>
</protein>
<keyword evidence="1" id="KW-0472">Membrane</keyword>
<organism evidence="2 3">
    <name type="scientific">Streptomyces buecherae</name>
    <dbReference type="NCBI Taxonomy" id="2763006"/>
    <lineage>
        <taxon>Bacteria</taxon>
        <taxon>Bacillati</taxon>
        <taxon>Actinomycetota</taxon>
        <taxon>Actinomycetes</taxon>
        <taxon>Kitasatosporales</taxon>
        <taxon>Streptomycetaceae</taxon>
        <taxon>Streptomyces</taxon>
    </lineage>
</organism>
<dbReference type="EMBL" id="CP054929">
    <property type="protein sequence ID" value="QKW48845.1"/>
    <property type="molecule type" value="Genomic_DNA"/>
</dbReference>
<feature type="transmembrane region" description="Helical" evidence="1">
    <location>
        <begin position="17"/>
        <end position="38"/>
    </location>
</feature>
<evidence type="ECO:0000313" key="2">
    <source>
        <dbReference type="EMBL" id="QKW48845.1"/>
    </source>
</evidence>
<evidence type="ECO:0000313" key="3">
    <source>
        <dbReference type="Proteomes" id="UP000509303"/>
    </source>
</evidence>
<gene>
    <name evidence="2" type="ORF">HUT08_04015</name>
</gene>
<feature type="transmembrane region" description="Helical" evidence="1">
    <location>
        <begin position="44"/>
        <end position="67"/>
    </location>
</feature>
<keyword evidence="1" id="KW-1133">Transmembrane helix</keyword>
<evidence type="ECO:0000256" key="1">
    <source>
        <dbReference type="SAM" id="Phobius"/>
    </source>
</evidence>
<dbReference type="AlphaFoldDB" id="A0A7H8N323"/>